<proteinExistence type="predicted"/>
<dbReference type="PANTHER" id="PTHR46791">
    <property type="entry name" value="EXPRESSED PROTEIN"/>
    <property type="match status" value="1"/>
</dbReference>
<organism evidence="1 2">
    <name type="scientific">Porites evermanni</name>
    <dbReference type="NCBI Taxonomy" id="104178"/>
    <lineage>
        <taxon>Eukaryota</taxon>
        <taxon>Metazoa</taxon>
        <taxon>Cnidaria</taxon>
        <taxon>Anthozoa</taxon>
        <taxon>Hexacorallia</taxon>
        <taxon>Scleractinia</taxon>
        <taxon>Fungiina</taxon>
        <taxon>Poritidae</taxon>
        <taxon>Porites</taxon>
    </lineage>
</organism>
<comment type="caution">
    <text evidence="1">The sequence shown here is derived from an EMBL/GenBank/DDBJ whole genome shotgun (WGS) entry which is preliminary data.</text>
</comment>
<protein>
    <submittedName>
        <fullName evidence="1">Uncharacterized protein</fullName>
    </submittedName>
</protein>
<gene>
    <name evidence="1" type="ORF">PEVE_00036632</name>
</gene>
<keyword evidence="2" id="KW-1185">Reference proteome</keyword>
<evidence type="ECO:0000313" key="1">
    <source>
        <dbReference type="EMBL" id="CAH3029733.1"/>
    </source>
</evidence>
<name>A0ABN8MJL4_9CNID</name>
<dbReference type="PANTHER" id="PTHR46791:SF5">
    <property type="entry name" value="CLR5 DOMAIN-CONTAINING PROTEIN-RELATED"/>
    <property type="match status" value="1"/>
</dbReference>
<feature type="non-terminal residue" evidence="1">
    <location>
        <position position="222"/>
    </location>
</feature>
<accession>A0ABN8MJL4</accession>
<evidence type="ECO:0000313" key="2">
    <source>
        <dbReference type="Proteomes" id="UP001159427"/>
    </source>
</evidence>
<dbReference type="Proteomes" id="UP001159427">
    <property type="component" value="Unassembled WGS sequence"/>
</dbReference>
<sequence>MADLRSVIDMLNDLVSRIDALSDVSEIGVIVVRLDFLNRMLVSLDVDQDIIDTIGTLHSTAAAMESSANASGGYYPPCSASGQRGRPSFEISRDHLAFLLEHGFKVQEISCILGVGKRTVERRMAVFGLSITGCYSHIPDEQLDELVTAAQNSNPNIGIRMLKGLLQSQGHRVQRERIRQSLIRTDPVGVWQRWTVAIRRRQYHVHSPLALWHIDGNHKLIR</sequence>
<reference evidence="1 2" key="1">
    <citation type="submission" date="2022-05" db="EMBL/GenBank/DDBJ databases">
        <authorList>
            <consortium name="Genoscope - CEA"/>
            <person name="William W."/>
        </authorList>
    </citation>
    <scope>NUCLEOTIDE SEQUENCE [LARGE SCALE GENOMIC DNA]</scope>
</reference>
<dbReference type="EMBL" id="CALNXI010000589">
    <property type="protein sequence ID" value="CAH3029733.1"/>
    <property type="molecule type" value="Genomic_DNA"/>
</dbReference>